<reference evidence="2 3" key="1">
    <citation type="submission" date="2024-09" db="EMBL/GenBank/DDBJ databases">
        <authorList>
            <person name="Sun Q."/>
            <person name="Mori K."/>
        </authorList>
    </citation>
    <scope>NUCLEOTIDE SEQUENCE [LARGE SCALE GENOMIC DNA]</scope>
    <source>
        <strain evidence="2 3">JCM 3307</strain>
    </source>
</reference>
<dbReference type="InterPro" id="IPR001791">
    <property type="entry name" value="Laminin_G"/>
</dbReference>
<sequence>MKTWGMLTATLAGGAALFDVSAAVAVDAPAPVVVARYSFDAVKAGDPVADDSGHGHTLVPFGGHGGRVKSSPGPAGLAAAFPAKCKGKAKKCPHAVLQAPDAPDLNPGTGPIRYGASVRLAKGQTGSGENVLQKGYSASGSQYKLQVDGEAGRPSCVMSDNVVRGIHVARSDVSIADGGWHRLECRRAGATLTLLVDDAVHATTPIPATLSVTNTVPLSVGGKGDGLNNDQFHGALDDVWIALG</sequence>
<keyword evidence="3" id="KW-1185">Reference proteome</keyword>
<feature type="signal peptide" evidence="1">
    <location>
        <begin position="1"/>
        <end position="25"/>
    </location>
</feature>
<protein>
    <submittedName>
        <fullName evidence="2">Laminin G domain-containing protein</fullName>
    </submittedName>
</protein>
<dbReference type="InterPro" id="IPR013320">
    <property type="entry name" value="ConA-like_dom_sf"/>
</dbReference>
<feature type="chain" id="PRO_5045572381" evidence="1">
    <location>
        <begin position="26"/>
        <end position="244"/>
    </location>
</feature>
<proteinExistence type="predicted"/>
<accession>A0ABV5MG82</accession>
<evidence type="ECO:0000313" key="2">
    <source>
        <dbReference type="EMBL" id="MFB9447865.1"/>
    </source>
</evidence>
<name>A0ABV5MG82_9ACTN</name>
<keyword evidence="1" id="KW-0732">Signal</keyword>
<dbReference type="EMBL" id="JBHMCA010000054">
    <property type="protein sequence ID" value="MFB9447865.1"/>
    <property type="molecule type" value="Genomic_DNA"/>
</dbReference>
<dbReference type="SUPFAM" id="SSF49899">
    <property type="entry name" value="Concanavalin A-like lectins/glucanases"/>
    <property type="match status" value="1"/>
</dbReference>
<dbReference type="RefSeq" id="WP_223102801.1">
    <property type="nucleotide sequence ID" value="NZ_CP061913.1"/>
</dbReference>
<gene>
    <name evidence="2" type="ORF">ACFFTR_32635</name>
</gene>
<evidence type="ECO:0000256" key="1">
    <source>
        <dbReference type="SAM" id="SignalP"/>
    </source>
</evidence>
<organism evidence="2 3">
    <name type="scientific">Dactylosporangium vinaceum</name>
    <dbReference type="NCBI Taxonomy" id="53362"/>
    <lineage>
        <taxon>Bacteria</taxon>
        <taxon>Bacillati</taxon>
        <taxon>Actinomycetota</taxon>
        <taxon>Actinomycetes</taxon>
        <taxon>Micromonosporales</taxon>
        <taxon>Micromonosporaceae</taxon>
        <taxon>Dactylosporangium</taxon>
    </lineage>
</organism>
<dbReference type="Pfam" id="PF13385">
    <property type="entry name" value="Laminin_G_3"/>
    <property type="match status" value="1"/>
</dbReference>
<comment type="caution">
    <text evidence="2">The sequence shown here is derived from an EMBL/GenBank/DDBJ whole genome shotgun (WGS) entry which is preliminary data.</text>
</comment>
<dbReference type="Gene3D" id="2.60.120.200">
    <property type="match status" value="1"/>
</dbReference>
<dbReference type="Proteomes" id="UP001589608">
    <property type="component" value="Unassembled WGS sequence"/>
</dbReference>
<dbReference type="CDD" id="cd00110">
    <property type="entry name" value="LamG"/>
    <property type="match status" value="1"/>
</dbReference>
<evidence type="ECO:0000313" key="3">
    <source>
        <dbReference type="Proteomes" id="UP001589608"/>
    </source>
</evidence>